<dbReference type="EMBL" id="GBRH01235928">
    <property type="protein sequence ID" value="JAD61967.1"/>
    <property type="molecule type" value="Transcribed_RNA"/>
</dbReference>
<proteinExistence type="predicted"/>
<accession>A0A0A9BRL0</accession>
<reference evidence="2" key="2">
    <citation type="journal article" date="2015" name="Data Brief">
        <title>Shoot transcriptome of the giant reed, Arundo donax.</title>
        <authorList>
            <person name="Barrero R.A."/>
            <person name="Guerrero F.D."/>
            <person name="Moolhuijzen P."/>
            <person name="Goolsby J.A."/>
            <person name="Tidwell J."/>
            <person name="Bellgard S.E."/>
            <person name="Bellgard M.I."/>
        </authorList>
    </citation>
    <scope>NUCLEOTIDE SEQUENCE</scope>
    <source>
        <tissue evidence="2">Shoot tissue taken approximately 20 cm above the soil surface</tissue>
    </source>
</reference>
<evidence type="ECO:0000256" key="1">
    <source>
        <dbReference type="SAM" id="MobiDB-lite"/>
    </source>
</evidence>
<organism evidence="2">
    <name type="scientific">Arundo donax</name>
    <name type="common">Giant reed</name>
    <name type="synonym">Donax arundinaceus</name>
    <dbReference type="NCBI Taxonomy" id="35708"/>
    <lineage>
        <taxon>Eukaryota</taxon>
        <taxon>Viridiplantae</taxon>
        <taxon>Streptophyta</taxon>
        <taxon>Embryophyta</taxon>
        <taxon>Tracheophyta</taxon>
        <taxon>Spermatophyta</taxon>
        <taxon>Magnoliopsida</taxon>
        <taxon>Liliopsida</taxon>
        <taxon>Poales</taxon>
        <taxon>Poaceae</taxon>
        <taxon>PACMAD clade</taxon>
        <taxon>Arundinoideae</taxon>
        <taxon>Arundineae</taxon>
        <taxon>Arundo</taxon>
    </lineage>
</organism>
<name>A0A0A9BRL0_ARUDO</name>
<evidence type="ECO:0000313" key="2">
    <source>
        <dbReference type="EMBL" id="JAD61967.1"/>
    </source>
</evidence>
<dbReference type="AlphaFoldDB" id="A0A0A9BRL0"/>
<reference evidence="2" key="1">
    <citation type="submission" date="2014-09" db="EMBL/GenBank/DDBJ databases">
        <authorList>
            <person name="Magalhaes I.L.F."/>
            <person name="Oliveira U."/>
            <person name="Santos F.R."/>
            <person name="Vidigal T.H.D.A."/>
            <person name="Brescovit A.D."/>
            <person name="Santos A.J."/>
        </authorList>
    </citation>
    <scope>NUCLEOTIDE SEQUENCE</scope>
    <source>
        <tissue evidence="2">Shoot tissue taken approximately 20 cm above the soil surface</tissue>
    </source>
</reference>
<protein>
    <submittedName>
        <fullName evidence="2">Uncharacterized protein</fullName>
    </submittedName>
</protein>
<sequence>MGSSLPPFSAPVPPEHNPDPQHKYLIYRTIIFFNNPDGRLQHRPSPHQR</sequence>
<feature type="region of interest" description="Disordered" evidence="1">
    <location>
        <begin position="1"/>
        <end position="21"/>
    </location>
</feature>